<keyword evidence="3" id="KW-1185">Reference proteome</keyword>
<organism evidence="2 3">
    <name type="scientific">Jimgerdemannia flammicorona</name>
    <dbReference type="NCBI Taxonomy" id="994334"/>
    <lineage>
        <taxon>Eukaryota</taxon>
        <taxon>Fungi</taxon>
        <taxon>Fungi incertae sedis</taxon>
        <taxon>Mucoromycota</taxon>
        <taxon>Mucoromycotina</taxon>
        <taxon>Endogonomycetes</taxon>
        <taxon>Endogonales</taxon>
        <taxon>Endogonaceae</taxon>
        <taxon>Jimgerdemannia</taxon>
    </lineage>
</organism>
<name>A0A433QJD9_9FUNG</name>
<dbReference type="Proteomes" id="UP000274822">
    <property type="component" value="Unassembled WGS sequence"/>
</dbReference>
<proteinExistence type="predicted"/>
<comment type="caution">
    <text evidence="2">The sequence shown here is derived from an EMBL/GenBank/DDBJ whole genome shotgun (WGS) entry which is preliminary data.</text>
</comment>
<dbReference type="AlphaFoldDB" id="A0A433QJD9"/>
<evidence type="ECO:0000313" key="2">
    <source>
        <dbReference type="EMBL" id="RUS29891.1"/>
    </source>
</evidence>
<gene>
    <name evidence="2" type="ORF">BC938DRAFT_480102</name>
</gene>
<dbReference type="EMBL" id="RBNJ01004548">
    <property type="protein sequence ID" value="RUS29891.1"/>
    <property type="molecule type" value="Genomic_DNA"/>
</dbReference>
<reference evidence="2 3" key="1">
    <citation type="journal article" date="2018" name="New Phytol.">
        <title>Phylogenomics of Endogonaceae and evolution of mycorrhizas within Mucoromycota.</title>
        <authorList>
            <person name="Chang Y."/>
            <person name="Desiro A."/>
            <person name="Na H."/>
            <person name="Sandor L."/>
            <person name="Lipzen A."/>
            <person name="Clum A."/>
            <person name="Barry K."/>
            <person name="Grigoriev I.V."/>
            <person name="Martin F.M."/>
            <person name="Stajich J.E."/>
            <person name="Smith M.E."/>
            <person name="Bonito G."/>
            <person name="Spatafora J.W."/>
        </authorList>
    </citation>
    <scope>NUCLEOTIDE SEQUENCE [LARGE SCALE GENOMIC DNA]</scope>
    <source>
        <strain evidence="2 3">AD002</strain>
    </source>
</reference>
<sequence length="163" mass="18660">MTFHLYIQHVIIKMVFCSGLSILDCVDVDESWRKLQIPFGVTEYFSLLCRTFLAGVQGSNTAWLGTWQSANSLSTACFQKTCIQASYFNSKKTLTRFHFRGQLIPEGYARLHNIFKSTLAFEILPEIRCEILPARYEVQHFPFPICILSALTPIFARLLNSNP</sequence>
<protein>
    <submittedName>
        <fullName evidence="2">Uncharacterized protein</fullName>
    </submittedName>
</protein>
<feature type="chain" id="PRO_5019584088" evidence="1">
    <location>
        <begin position="20"/>
        <end position="163"/>
    </location>
</feature>
<keyword evidence="1" id="KW-0732">Signal</keyword>
<evidence type="ECO:0000256" key="1">
    <source>
        <dbReference type="SAM" id="SignalP"/>
    </source>
</evidence>
<accession>A0A433QJD9</accession>
<evidence type="ECO:0000313" key="3">
    <source>
        <dbReference type="Proteomes" id="UP000274822"/>
    </source>
</evidence>
<feature type="signal peptide" evidence="1">
    <location>
        <begin position="1"/>
        <end position="19"/>
    </location>
</feature>